<name>A0A064CEN3_9MYCO</name>
<protein>
    <submittedName>
        <fullName evidence="3">Integrase</fullName>
    </submittedName>
</protein>
<proteinExistence type="predicted"/>
<dbReference type="InterPro" id="IPR050900">
    <property type="entry name" value="Transposase_IS3/IS150/IS904"/>
</dbReference>
<dbReference type="InterPro" id="IPR048020">
    <property type="entry name" value="Transpos_IS3"/>
</dbReference>
<dbReference type="Gene3D" id="3.30.420.10">
    <property type="entry name" value="Ribonuclease H-like superfamily/Ribonuclease H"/>
    <property type="match status" value="1"/>
</dbReference>
<dbReference type="PANTHER" id="PTHR46889">
    <property type="entry name" value="TRANSPOSASE INSF FOR INSERTION SEQUENCE IS3B-RELATED"/>
    <property type="match status" value="1"/>
</dbReference>
<evidence type="ECO:0000313" key="3">
    <source>
        <dbReference type="EMBL" id="KDE97207.1"/>
    </source>
</evidence>
<organism evidence="3 4">
    <name type="scientific">Mycolicibacterium aromaticivorans JS19b1 = JCM 16368</name>
    <dbReference type="NCBI Taxonomy" id="1440774"/>
    <lineage>
        <taxon>Bacteria</taxon>
        <taxon>Bacillati</taxon>
        <taxon>Actinomycetota</taxon>
        <taxon>Actinomycetes</taxon>
        <taxon>Mycobacteriales</taxon>
        <taxon>Mycobacteriaceae</taxon>
        <taxon>Mycolicibacterium</taxon>
    </lineage>
</organism>
<dbReference type="PROSITE" id="PS50994">
    <property type="entry name" value="INTEGRASE"/>
    <property type="match status" value="1"/>
</dbReference>
<comment type="caution">
    <text evidence="3">The sequence shown here is derived from an EMBL/GenBank/DDBJ whole genome shotgun (WGS) entry which is preliminary data.</text>
</comment>
<dbReference type="PANTHER" id="PTHR46889:SF5">
    <property type="entry name" value="INTEGRASE PROTEIN"/>
    <property type="match status" value="1"/>
</dbReference>
<dbReference type="eggNOG" id="COG2801">
    <property type="taxonomic scope" value="Bacteria"/>
</dbReference>
<dbReference type="SUPFAM" id="SSF53098">
    <property type="entry name" value="Ribonuclease H-like"/>
    <property type="match status" value="1"/>
</dbReference>
<dbReference type="NCBIfam" id="NF033516">
    <property type="entry name" value="transpos_IS3"/>
    <property type="match status" value="1"/>
</dbReference>
<dbReference type="Proteomes" id="UP000022835">
    <property type="component" value="Unassembled WGS sequence"/>
</dbReference>
<evidence type="ECO:0000256" key="1">
    <source>
        <dbReference type="ARBA" id="ARBA00002286"/>
    </source>
</evidence>
<dbReference type="InterPro" id="IPR001584">
    <property type="entry name" value="Integrase_cat-core"/>
</dbReference>
<gene>
    <name evidence="3" type="ORF">Y900_028490</name>
</gene>
<dbReference type="InterPro" id="IPR012337">
    <property type="entry name" value="RNaseH-like_sf"/>
</dbReference>
<comment type="function">
    <text evidence="1">Involved in the transposition of the insertion sequence.</text>
</comment>
<dbReference type="Pfam" id="PF13276">
    <property type="entry name" value="HTH_21"/>
    <property type="match status" value="1"/>
</dbReference>
<dbReference type="AlphaFoldDB" id="A0A064CEN3"/>
<dbReference type="GO" id="GO:0003676">
    <property type="term" value="F:nucleic acid binding"/>
    <property type="evidence" value="ECO:0007669"/>
    <property type="project" value="InterPro"/>
</dbReference>
<keyword evidence="4" id="KW-1185">Reference proteome</keyword>
<dbReference type="InterPro" id="IPR036397">
    <property type="entry name" value="RNaseH_sf"/>
</dbReference>
<evidence type="ECO:0000259" key="2">
    <source>
        <dbReference type="PROSITE" id="PS50994"/>
    </source>
</evidence>
<reference evidence="3" key="1">
    <citation type="submission" date="2014-05" db="EMBL/GenBank/DDBJ databases">
        <title>Genome sequence of Mycobacterium aromaticivorans strain JS19b1T (= DSM 45407T).</title>
        <authorList>
            <person name="Kwak Y."/>
            <person name="Park G.-S."/>
            <person name="Li Q.X."/>
            <person name="Lee S.-E."/>
            <person name="Shin J.-H."/>
        </authorList>
    </citation>
    <scope>NUCLEOTIDE SEQUENCE [LARGE SCALE GENOMIC DNA]</scope>
    <source>
        <strain evidence="3">JS19b1</strain>
    </source>
</reference>
<dbReference type="GO" id="GO:0015074">
    <property type="term" value="P:DNA integration"/>
    <property type="evidence" value="ECO:0007669"/>
    <property type="project" value="InterPro"/>
</dbReference>
<dbReference type="STRING" id="1440774.Y900_028490"/>
<dbReference type="EMBL" id="JALN02000002">
    <property type="protein sequence ID" value="KDE97207.1"/>
    <property type="molecule type" value="Genomic_DNA"/>
</dbReference>
<evidence type="ECO:0000313" key="4">
    <source>
        <dbReference type="Proteomes" id="UP000022835"/>
    </source>
</evidence>
<dbReference type="InterPro" id="IPR025948">
    <property type="entry name" value="HTH-like_dom"/>
</dbReference>
<feature type="domain" description="Integrase catalytic" evidence="2">
    <location>
        <begin position="136"/>
        <end position="304"/>
    </location>
</feature>
<dbReference type="Pfam" id="PF00665">
    <property type="entry name" value="rve"/>
    <property type="match status" value="1"/>
</dbReference>
<sequence>MEFISAHQGHRVGADGLKWGVESMCAVLDEYGVTIAPSTYYAHRARGGPSKADLADAQIIDAIWRLRRSSALFKVLGARKTWIVLRTNGLDVSRCVVERVMREMGWRGACKRRRVRTTVADPAATRAPDRVRRCFVAGAPDRLWVADFTYCRTRAGWAYTAFVTDVYARKIVGWKVATEMTQKLVTDAINHAIDTRKRSGATTLADLVHHSDAGSQYTAVAFTEHLALEGILPSIGTVGDSFDNALAESVNSSYKTELIDHQPLYPGATELSLATAEWVAFYNRQRPNGYCQDLTPDRAEALYYHRLQHPQTEEALK</sequence>
<accession>A0A064CEN3</accession>